<evidence type="ECO:0000313" key="2">
    <source>
        <dbReference type="Proteomes" id="UP001283361"/>
    </source>
</evidence>
<keyword evidence="2" id="KW-1185">Reference proteome</keyword>
<sequence length="182" mass="19987">MQRFLFDSGLKYLVKESDPTYSSLANSSVYNFAVVTLNKELCEGNIKFSKVSATEAKTNYKPTMLFYAGDLAGSPVFSSPAVLESENKPVRSPLSTTASGRQPQSCSVRLMRRSQDCVAEGFVPTVLVCPLLSQPTIPERLQRWGRLAAALLEWTCAHAQRPVANNKAPPSISSRPLWSLCL</sequence>
<protein>
    <submittedName>
        <fullName evidence="1">Uncharacterized protein</fullName>
    </submittedName>
</protein>
<dbReference type="AlphaFoldDB" id="A0AAE1A5G0"/>
<name>A0AAE1A5G0_9GAST</name>
<evidence type="ECO:0000313" key="1">
    <source>
        <dbReference type="EMBL" id="KAK3781535.1"/>
    </source>
</evidence>
<gene>
    <name evidence="1" type="ORF">RRG08_054874</name>
</gene>
<comment type="caution">
    <text evidence="1">The sequence shown here is derived from an EMBL/GenBank/DDBJ whole genome shotgun (WGS) entry which is preliminary data.</text>
</comment>
<proteinExistence type="predicted"/>
<dbReference type="EMBL" id="JAWDGP010002623">
    <property type="protein sequence ID" value="KAK3781535.1"/>
    <property type="molecule type" value="Genomic_DNA"/>
</dbReference>
<accession>A0AAE1A5G0</accession>
<dbReference type="Proteomes" id="UP001283361">
    <property type="component" value="Unassembled WGS sequence"/>
</dbReference>
<organism evidence="1 2">
    <name type="scientific">Elysia crispata</name>
    <name type="common">lettuce slug</name>
    <dbReference type="NCBI Taxonomy" id="231223"/>
    <lineage>
        <taxon>Eukaryota</taxon>
        <taxon>Metazoa</taxon>
        <taxon>Spiralia</taxon>
        <taxon>Lophotrochozoa</taxon>
        <taxon>Mollusca</taxon>
        <taxon>Gastropoda</taxon>
        <taxon>Heterobranchia</taxon>
        <taxon>Euthyneura</taxon>
        <taxon>Panpulmonata</taxon>
        <taxon>Sacoglossa</taxon>
        <taxon>Placobranchoidea</taxon>
        <taxon>Plakobranchidae</taxon>
        <taxon>Elysia</taxon>
    </lineage>
</organism>
<reference evidence="1" key="1">
    <citation type="journal article" date="2023" name="G3 (Bethesda)">
        <title>A reference genome for the long-term kleptoplast-retaining sea slug Elysia crispata morphotype clarki.</title>
        <authorList>
            <person name="Eastman K.E."/>
            <person name="Pendleton A.L."/>
            <person name="Shaikh M.A."/>
            <person name="Suttiyut T."/>
            <person name="Ogas R."/>
            <person name="Tomko P."/>
            <person name="Gavelis G."/>
            <person name="Widhalm J.R."/>
            <person name="Wisecaver J.H."/>
        </authorList>
    </citation>
    <scope>NUCLEOTIDE SEQUENCE</scope>
    <source>
        <strain evidence="1">ECLA1</strain>
    </source>
</reference>